<sequence>MLKNVLRVKLSNNFKRFKINPDKTVDIESSTCYFLDVPEIPSDSFRSATYFPTILGRYLCLIPISHDRFRIFSIRTVLSVVALVCQIIMTFLSFYWLKETGANIFKGGVVLFFGGSAVTMALLINLSSNWCNLLNKWEQVEGYFGHQKNLKLKFTFISILCIIFSMVEHLSYLLTGIITTERENSHEVFEIYVSKMFPQVFSVITYNTWIAVLVLIVNSVSTLTLCFSDQIIIMGSLALGNYFEIFNERMKTHKGKNLTSDQWKTLRVDYTRLCNLARLLNDCVCHLLCVSLLLHVYIICVEMHQGVVRTNENFSLSHYVHAILSFSVSSLRGCLLCLCSVKIYENSKLPKRSLYEIPQQSFCNEVSSVHYISKHHIGLTGSHMFLMTRRFLLTMFGTIVSYEILLVQMKGYSSRKNP</sequence>
<organism evidence="9 10">
    <name type="scientific">Aphis craccivora</name>
    <name type="common">Cowpea aphid</name>
    <dbReference type="NCBI Taxonomy" id="307492"/>
    <lineage>
        <taxon>Eukaryota</taxon>
        <taxon>Metazoa</taxon>
        <taxon>Ecdysozoa</taxon>
        <taxon>Arthropoda</taxon>
        <taxon>Hexapoda</taxon>
        <taxon>Insecta</taxon>
        <taxon>Pterygota</taxon>
        <taxon>Neoptera</taxon>
        <taxon>Paraneoptera</taxon>
        <taxon>Hemiptera</taxon>
        <taxon>Sternorrhyncha</taxon>
        <taxon>Aphidomorpha</taxon>
        <taxon>Aphidoidea</taxon>
        <taxon>Aphididae</taxon>
        <taxon>Aphidini</taxon>
        <taxon>Aphis</taxon>
        <taxon>Aphis</taxon>
    </lineage>
</organism>
<feature type="transmembrane region" description="Helical" evidence="8">
    <location>
        <begin position="279"/>
        <end position="299"/>
    </location>
</feature>
<dbReference type="GO" id="GO:0008527">
    <property type="term" value="F:taste receptor activity"/>
    <property type="evidence" value="ECO:0007669"/>
    <property type="project" value="InterPro"/>
</dbReference>
<dbReference type="InterPro" id="IPR009318">
    <property type="entry name" value="Gustatory_rcpt"/>
</dbReference>
<feature type="transmembrane region" description="Helical" evidence="8">
    <location>
        <begin position="77"/>
        <end position="97"/>
    </location>
</feature>
<name>A0A6G0ZPY3_APHCR</name>
<comment type="subcellular location">
    <subcellularLocation>
        <location evidence="1">Cell membrane</location>
        <topology evidence="1">Multi-pass membrane protein</topology>
    </subcellularLocation>
</comment>
<dbReference type="OrthoDB" id="5800391at2759"/>
<keyword evidence="5 8" id="KW-1133">Transmembrane helix</keyword>
<keyword evidence="3" id="KW-1003">Cell membrane</keyword>
<protein>
    <submittedName>
        <fullName evidence="9">Gustatory receptor for sugar taste 61a-like isoform X1</fullName>
    </submittedName>
</protein>
<evidence type="ECO:0000256" key="3">
    <source>
        <dbReference type="ARBA" id="ARBA00022475"/>
    </source>
</evidence>
<accession>A0A6G0ZPY3</accession>
<gene>
    <name evidence="9" type="ORF">FWK35_00002160</name>
</gene>
<feature type="transmembrane region" description="Helical" evidence="8">
    <location>
        <begin position="391"/>
        <end position="409"/>
    </location>
</feature>
<dbReference type="GO" id="GO:0005886">
    <property type="term" value="C:plasma membrane"/>
    <property type="evidence" value="ECO:0007669"/>
    <property type="project" value="UniProtKB-SubCell"/>
</dbReference>
<evidence type="ECO:0000256" key="7">
    <source>
        <dbReference type="ARBA" id="ARBA00023170"/>
    </source>
</evidence>
<dbReference type="Pfam" id="PF06151">
    <property type="entry name" value="Trehalose_recp"/>
    <property type="match status" value="1"/>
</dbReference>
<dbReference type="PANTHER" id="PTHR21421:SF29">
    <property type="entry name" value="GUSTATORY RECEPTOR 5A FOR TREHALOSE-RELATED"/>
    <property type="match status" value="1"/>
</dbReference>
<comment type="caution">
    <text evidence="9">The sequence shown here is derived from an EMBL/GenBank/DDBJ whole genome shotgun (WGS) entry which is preliminary data.</text>
</comment>
<evidence type="ECO:0000256" key="4">
    <source>
        <dbReference type="ARBA" id="ARBA00022692"/>
    </source>
</evidence>
<dbReference type="PANTHER" id="PTHR21421">
    <property type="entry name" value="GUSTATORY RECEPTOR"/>
    <property type="match status" value="1"/>
</dbReference>
<evidence type="ECO:0000313" key="9">
    <source>
        <dbReference type="EMBL" id="KAF0773636.1"/>
    </source>
</evidence>
<evidence type="ECO:0000256" key="1">
    <source>
        <dbReference type="ARBA" id="ARBA00004651"/>
    </source>
</evidence>
<evidence type="ECO:0000313" key="10">
    <source>
        <dbReference type="Proteomes" id="UP000478052"/>
    </source>
</evidence>
<evidence type="ECO:0000256" key="6">
    <source>
        <dbReference type="ARBA" id="ARBA00023136"/>
    </source>
</evidence>
<dbReference type="Proteomes" id="UP000478052">
    <property type="component" value="Unassembled WGS sequence"/>
</dbReference>
<feature type="transmembrane region" description="Helical" evidence="8">
    <location>
        <begin position="109"/>
        <end position="133"/>
    </location>
</feature>
<evidence type="ECO:0000256" key="8">
    <source>
        <dbReference type="SAM" id="Phobius"/>
    </source>
</evidence>
<feature type="transmembrane region" description="Helical" evidence="8">
    <location>
        <begin position="154"/>
        <end position="174"/>
    </location>
</feature>
<keyword evidence="6 8" id="KW-0472">Membrane</keyword>
<dbReference type="AlphaFoldDB" id="A0A6G0ZPY3"/>
<keyword evidence="4 8" id="KW-0812">Transmembrane</keyword>
<evidence type="ECO:0000256" key="2">
    <source>
        <dbReference type="ARBA" id="ARBA00005327"/>
    </source>
</evidence>
<keyword evidence="10" id="KW-1185">Reference proteome</keyword>
<keyword evidence="7 9" id="KW-0675">Receptor</keyword>
<reference evidence="9 10" key="1">
    <citation type="submission" date="2019-08" db="EMBL/GenBank/DDBJ databases">
        <title>Whole genome of Aphis craccivora.</title>
        <authorList>
            <person name="Voronova N.V."/>
            <person name="Shulinski R.S."/>
            <person name="Bandarenka Y.V."/>
            <person name="Zhorov D.G."/>
            <person name="Warner D."/>
        </authorList>
    </citation>
    <scope>NUCLEOTIDE SEQUENCE [LARGE SCALE GENOMIC DNA]</scope>
    <source>
        <strain evidence="9">180601</strain>
        <tissue evidence="9">Whole Body</tissue>
    </source>
</reference>
<evidence type="ECO:0000256" key="5">
    <source>
        <dbReference type="ARBA" id="ARBA00022989"/>
    </source>
</evidence>
<feature type="transmembrane region" description="Helical" evidence="8">
    <location>
        <begin position="319"/>
        <end position="344"/>
    </location>
</feature>
<dbReference type="GO" id="GO:0050916">
    <property type="term" value="P:sensory perception of sweet taste"/>
    <property type="evidence" value="ECO:0007669"/>
    <property type="project" value="UniProtKB-ARBA"/>
</dbReference>
<comment type="similarity">
    <text evidence="2">Belongs to the insect chemoreceptor superfamily. Gustatory receptor (GR) family. Gr5a subfamily.</text>
</comment>
<proteinExistence type="inferred from homology"/>
<dbReference type="EMBL" id="VUJU01000043">
    <property type="protein sequence ID" value="KAF0773636.1"/>
    <property type="molecule type" value="Genomic_DNA"/>
</dbReference>
<feature type="transmembrane region" description="Helical" evidence="8">
    <location>
        <begin position="206"/>
        <end position="227"/>
    </location>
</feature>